<reference evidence="2" key="2">
    <citation type="submission" date="2022-01" db="EMBL/GenBank/DDBJ databases">
        <authorList>
            <person name="Yamashiro T."/>
            <person name="Shiraishi A."/>
            <person name="Satake H."/>
            <person name="Nakayama K."/>
        </authorList>
    </citation>
    <scope>NUCLEOTIDE SEQUENCE</scope>
</reference>
<evidence type="ECO:0000313" key="3">
    <source>
        <dbReference type="Proteomes" id="UP001151760"/>
    </source>
</evidence>
<dbReference type="Pfam" id="PF03732">
    <property type="entry name" value="Retrotrans_gag"/>
    <property type="match status" value="1"/>
</dbReference>
<dbReference type="Proteomes" id="UP001151760">
    <property type="component" value="Unassembled WGS sequence"/>
</dbReference>
<dbReference type="InterPro" id="IPR005162">
    <property type="entry name" value="Retrotrans_gag_dom"/>
</dbReference>
<evidence type="ECO:0000259" key="1">
    <source>
        <dbReference type="Pfam" id="PF03732"/>
    </source>
</evidence>
<keyword evidence="3" id="KW-1185">Reference proteome</keyword>
<name>A0ABQ4X1M7_9ASTR</name>
<proteinExistence type="predicted"/>
<sequence length="192" mass="22304">MAEHTRLKELATTVERLVESNNQCDTRELTHNNRLQQVETSHKSIQRTLDTLTRGIDRLTTNQSQPQFNRNNQNSLQVRHVKLDFPRFDGSDPLNWLFRAEQFFTYYDTLNVQRLTIASAHFEGSVIPWFQMLHKANQIPTWDALASAIEEHFGPSQYDSPRAQLFKLTQTTSAADYYHHITVMANRVEGLS</sequence>
<dbReference type="EMBL" id="BQNB010009120">
    <property type="protein sequence ID" value="GJS59034.1"/>
    <property type="molecule type" value="Genomic_DNA"/>
</dbReference>
<comment type="caution">
    <text evidence="2">The sequence shown here is derived from an EMBL/GenBank/DDBJ whole genome shotgun (WGS) entry which is preliminary data.</text>
</comment>
<gene>
    <name evidence="2" type="ORF">Tco_0653818</name>
</gene>
<organism evidence="2 3">
    <name type="scientific">Tanacetum coccineum</name>
    <dbReference type="NCBI Taxonomy" id="301880"/>
    <lineage>
        <taxon>Eukaryota</taxon>
        <taxon>Viridiplantae</taxon>
        <taxon>Streptophyta</taxon>
        <taxon>Embryophyta</taxon>
        <taxon>Tracheophyta</taxon>
        <taxon>Spermatophyta</taxon>
        <taxon>Magnoliopsida</taxon>
        <taxon>eudicotyledons</taxon>
        <taxon>Gunneridae</taxon>
        <taxon>Pentapetalae</taxon>
        <taxon>asterids</taxon>
        <taxon>campanulids</taxon>
        <taxon>Asterales</taxon>
        <taxon>Asteraceae</taxon>
        <taxon>Asteroideae</taxon>
        <taxon>Anthemideae</taxon>
        <taxon>Anthemidinae</taxon>
        <taxon>Tanacetum</taxon>
    </lineage>
</organism>
<feature type="domain" description="Retrotransposon gag" evidence="1">
    <location>
        <begin position="117"/>
        <end position="189"/>
    </location>
</feature>
<accession>A0ABQ4X1M7</accession>
<evidence type="ECO:0000313" key="2">
    <source>
        <dbReference type="EMBL" id="GJS59034.1"/>
    </source>
</evidence>
<reference evidence="2" key="1">
    <citation type="journal article" date="2022" name="Int. J. Mol. Sci.">
        <title>Draft Genome of Tanacetum Coccineum: Genomic Comparison of Closely Related Tanacetum-Family Plants.</title>
        <authorList>
            <person name="Yamashiro T."/>
            <person name="Shiraishi A."/>
            <person name="Nakayama K."/>
            <person name="Satake H."/>
        </authorList>
    </citation>
    <scope>NUCLEOTIDE SEQUENCE</scope>
</reference>
<protein>
    <submittedName>
        <fullName evidence="2">Ankyrin repeat-containing domain, PGG domain protein</fullName>
    </submittedName>
</protein>